<feature type="compositionally biased region" description="Polar residues" evidence="9">
    <location>
        <begin position="433"/>
        <end position="443"/>
    </location>
</feature>
<evidence type="ECO:0000313" key="13">
    <source>
        <dbReference type="Proteomes" id="UP000605970"/>
    </source>
</evidence>
<dbReference type="InterPro" id="IPR000719">
    <property type="entry name" value="Prot_kinase_dom"/>
</dbReference>
<evidence type="ECO:0000256" key="2">
    <source>
        <dbReference type="ARBA" id="ARBA00012513"/>
    </source>
</evidence>
<dbReference type="InterPro" id="IPR011009">
    <property type="entry name" value="Kinase-like_dom_sf"/>
</dbReference>
<evidence type="ECO:0000259" key="10">
    <source>
        <dbReference type="PROSITE" id="PS50011"/>
    </source>
</evidence>
<dbReference type="CDD" id="cd06608">
    <property type="entry name" value="STKc_myosinIII_N_like"/>
    <property type="match status" value="1"/>
</dbReference>
<dbReference type="Pfam" id="PF00069">
    <property type="entry name" value="Pkinase"/>
    <property type="match status" value="1"/>
</dbReference>
<evidence type="ECO:0000256" key="1">
    <source>
        <dbReference type="ARBA" id="ARBA00008874"/>
    </source>
</evidence>
<feature type="region of interest" description="Disordered" evidence="9">
    <location>
        <begin position="503"/>
        <end position="543"/>
    </location>
</feature>
<feature type="compositionally biased region" description="Polar residues" evidence="9">
    <location>
        <begin position="346"/>
        <end position="355"/>
    </location>
</feature>
<evidence type="ECO:0000256" key="5">
    <source>
        <dbReference type="ARBA" id="ARBA00022741"/>
    </source>
</evidence>
<feature type="region of interest" description="Disordered" evidence="9">
    <location>
        <begin position="622"/>
        <end position="648"/>
    </location>
</feature>
<dbReference type="Gene3D" id="1.10.510.10">
    <property type="entry name" value="Transferase(Phosphotransferase) domain 1"/>
    <property type="match status" value="1"/>
</dbReference>
<dbReference type="PROSITE" id="PS50219">
    <property type="entry name" value="CNH"/>
    <property type="match status" value="1"/>
</dbReference>
<comment type="similarity">
    <text evidence="1">Belongs to the protein kinase superfamily. STE Ser/Thr protein kinase family. STE20 subfamily.</text>
</comment>
<dbReference type="PROSITE" id="PS50011">
    <property type="entry name" value="PROTEIN_KINASE_DOM"/>
    <property type="match status" value="1"/>
</dbReference>
<evidence type="ECO:0000259" key="11">
    <source>
        <dbReference type="PROSITE" id="PS50219"/>
    </source>
</evidence>
<dbReference type="SUPFAM" id="SSF56112">
    <property type="entry name" value="Protein kinase-like (PK-like)"/>
    <property type="match status" value="1"/>
</dbReference>
<feature type="region of interest" description="Disordered" evidence="9">
    <location>
        <begin position="751"/>
        <end position="824"/>
    </location>
</feature>
<dbReference type="PROSITE" id="PS00108">
    <property type="entry name" value="PROTEIN_KINASE_ST"/>
    <property type="match status" value="1"/>
</dbReference>
<dbReference type="OrthoDB" id="8957712at2759"/>
<dbReference type="FunFam" id="3.30.200.20:FF:000259">
    <property type="entry name" value="Mitogen-activated protein kinase kinase kinase kinase 4"/>
    <property type="match status" value="1"/>
</dbReference>
<dbReference type="AlphaFoldDB" id="A0A8S9ZHE4"/>
<feature type="compositionally biased region" description="Acidic residues" evidence="9">
    <location>
        <begin position="811"/>
        <end position="824"/>
    </location>
</feature>
<dbReference type="SMART" id="SM00220">
    <property type="entry name" value="S_TKc"/>
    <property type="match status" value="1"/>
</dbReference>
<evidence type="ECO:0000256" key="9">
    <source>
        <dbReference type="SAM" id="MobiDB-lite"/>
    </source>
</evidence>
<dbReference type="PANTHER" id="PTHR47096:SF1">
    <property type="entry name" value="MISSHAPEN LIKE KINASE 1"/>
    <property type="match status" value="1"/>
</dbReference>
<feature type="region of interest" description="Disordered" evidence="9">
    <location>
        <begin position="658"/>
        <end position="677"/>
    </location>
</feature>
<name>A0A8S9ZHE4_9BILA</name>
<feature type="compositionally biased region" description="Acidic residues" evidence="9">
    <location>
        <begin position="753"/>
        <end position="767"/>
    </location>
</feature>
<feature type="compositionally biased region" description="Low complexity" evidence="9">
    <location>
        <begin position="698"/>
        <end position="714"/>
    </location>
</feature>
<feature type="region of interest" description="Disordered" evidence="9">
    <location>
        <begin position="695"/>
        <end position="714"/>
    </location>
</feature>
<keyword evidence="7 8" id="KW-0067">ATP-binding</keyword>
<feature type="compositionally biased region" description="Polar residues" evidence="9">
    <location>
        <begin position="406"/>
        <end position="426"/>
    </location>
</feature>
<comment type="caution">
    <text evidence="12">The sequence shown here is derived from an EMBL/GenBank/DDBJ whole genome shotgun (WGS) entry which is preliminary data.</text>
</comment>
<feature type="binding site" evidence="8">
    <location>
        <position position="46"/>
    </location>
    <ligand>
        <name>ATP</name>
        <dbReference type="ChEBI" id="CHEBI:30616"/>
    </ligand>
</feature>
<dbReference type="PANTHER" id="PTHR47096">
    <property type="entry name" value="MISSHAPEN LIKE KINASE 1"/>
    <property type="match status" value="1"/>
</dbReference>
<dbReference type="GO" id="GO:0005524">
    <property type="term" value="F:ATP binding"/>
    <property type="evidence" value="ECO:0007669"/>
    <property type="project" value="UniProtKB-UniRule"/>
</dbReference>
<protein>
    <recommendedName>
        <fullName evidence="2">non-specific serine/threonine protein kinase</fullName>
        <ecNumber evidence="2">2.7.11.1</ecNumber>
    </recommendedName>
</protein>
<dbReference type="SMART" id="SM00036">
    <property type="entry name" value="CNH"/>
    <property type="match status" value="1"/>
</dbReference>
<reference evidence="12" key="1">
    <citation type="journal article" date="2020" name="Ecol. Evol.">
        <title>Genome structure and content of the rice root-knot nematode (Meloidogyne graminicola).</title>
        <authorList>
            <person name="Phan N.T."/>
            <person name="Danchin E.G.J."/>
            <person name="Klopp C."/>
            <person name="Perfus-Barbeoch L."/>
            <person name="Kozlowski D.K."/>
            <person name="Koutsovoulos G.D."/>
            <person name="Lopez-Roques C."/>
            <person name="Bouchez O."/>
            <person name="Zahm M."/>
            <person name="Besnard G."/>
            <person name="Bellafiore S."/>
        </authorList>
    </citation>
    <scope>NUCLEOTIDE SEQUENCE</scope>
    <source>
        <strain evidence="12">VN-18</strain>
    </source>
</reference>
<feature type="region of interest" description="Disordered" evidence="9">
    <location>
        <begin position="337"/>
        <end position="369"/>
    </location>
</feature>
<keyword evidence="6" id="KW-0418">Kinase</keyword>
<keyword evidence="13" id="KW-1185">Reference proteome</keyword>
<dbReference type="GO" id="GO:0005829">
    <property type="term" value="C:cytosol"/>
    <property type="evidence" value="ECO:0007669"/>
    <property type="project" value="TreeGrafter"/>
</dbReference>
<organism evidence="12 13">
    <name type="scientific">Meloidogyne graminicola</name>
    <dbReference type="NCBI Taxonomy" id="189291"/>
    <lineage>
        <taxon>Eukaryota</taxon>
        <taxon>Metazoa</taxon>
        <taxon>Ecdysozoa</taxon>
        <taxon>Nematoda</taxon>
        <taxon>Chromadorea</taxon>
        <taxon>Rhabditida</taxon>
        <taxon>Tylenchina</taxon>
        <taxon>Tylenchomorpha</taxon>
        <taxon>Tylenchoidea</taxon>
        <taxon>Meloidogynidae</taxon>
        <taxon>Meloidogyninae</taxon>
        <taxon>Meloidogyne</taxon>
    </lineage>
</organism>
<sequence>MFEEVDLQSLKDPSGIFDLIEVVGTGTYGQVYKGKHVKTGSLAAIKIMNINEDEEEEIKAEINMLKKYSHHPNIATYYGAFIKKLPSSTGKHDQLWLVMEFCGSGSVTDLIKSSKSGFLREEWIAYICREILGGLSHLHKSNVIHRDIKGQNVLLTDNGEVKLVDFGVSAQLDRTVGKRNTFIGTPYWMAPEVIACDENPDSTYDSRSDLWSLGITALEMAEGHPPLCDMHPMRALFLIPRNPPPRLNKKSSKKWSKKFDSFIECILEKDYTRRPFTENLMKHAFIREQIPERVVRSAIKEHIDRHRKVLRKEETEYEYSGSDDDEIRINNNLEAILNNNNNNNRTKNSPRSNGSKPIEEPPTIKGVGGCDLRKEFQRIQENNRSAFEDDKPLLHLKKIVQPPPQQSNTTNENSFKESSTNGNSSAIVRMRPSQENSKNKQLTQQQQQPKLASHPHRSSHYQPQQSSQHCLSQYNRRTSNSHYNQQQHPAAPHLAELANNYDRKKKEQQKQQRIGAILPPQQSQKQQQQLIQQKRLSTNRSTQHHNDFNKHLMIIGNNKQMVVGTNLQQQQQKQKHIKNECQPEDLDILADELRELSKINLKHPNVPKISTAKITTSNNSKLIKQPPQCISSDFEPPSPPPRDSSMVEQFSERKINSFEKQQEKPLPPIPTKKENNLIIDNNEEDEEKGTLIMHRHVSVSPQRRQRSNSSNLLHVRSDRQLLSGSCTSLNQQLANIGKQTSAPECHRTVFEQEQNEDSSDSDEDEVEVTSIEIEKPNDTPNTLSQKFHNETNSAIYINRNPYDKQGKEENEREEDDDEEEEMVEDPIQTLRRPTHQMNISSIEQQQHPIIESPSSFSPADKFQQREREKSFIGFFGNYPPGVMPPAFGGGVSHGSPPIFGSAAGSGGGVGMFGAVGTINRPGRIITPNQIHVNVNPDGVTTTDADAPEIRKYKKRFNGEILCAALWGVNLLIGTDTGLMLLDRSGQGKVYHLVTRRRFDQMTVLEGQNILVTISGKKRRIRVYYLSWLKQKILRTEGLQQSDKRNGWMNVGNLQGASHFKIVRHQRIKFLVVGIENSLSIYAWAPRPYSKFMAFKSFGQLTHSPLVVDLTIEEDVRLKVLYGSSNGFHAIDLDSASIYDIYTPSQTIPNQELIPHCIVILPDTYGMQLLLCYNSVYVNTYGKITKNVQLQWSEIPSSVAYISTNQIMGWGNKAIEIRSVFLCTKKPKNLNFYVNFFFSSAKGSSSQIYFMALNNKMNNW</sequence>
<dbReference type="InterPro" id="IPR001180">
    <property type="entry name" value="CNH_dom"/>
</dbReference>
<accession>A0A8S9ZHE4</accession>
<keyword evidence="3" id="KW-0723">Serine/threonine-protein kinase</keyword>
<dbReference type="PROSITE" id="PS00107">
    <property type="entry name" value="PROTEIN_KINASE_ATP"/>
    <property type="match status" value="1"/>
</dbReference>
<feature type="compositionally biased region" description="Low complexity" evidence="9">
    <location>
        <begin position="517"/>
        <end position="534"/>
    </location>
</feature>
<feature type="domain" description="CNH" evidence="11">
    <location>
        <begin position="957"/>
        <end position="1244"/>
    </location>
</feature>
<feature type="compositionally biased region" description="Low complexity" evidence="9">
    <location>
        <begin position="460"/>
        <end position="469"/>
    </location>
</feature>
<feature type="region of interest" description="Disordered" evidence="9">
    <location>
        <begin position="399"/>
        <end position="471"/>
    </location>
</feature>
<evidence type="ECO:0000313" key="12">
    <source>
        <dbReference type="EMBL" id="KAF7632727.1"/>
    </source>
</evidence>
<feature type="domain" description="Protein kinase" evidence="10">
    <location>
        <begin position="17"/>
        <end position="286"/>
    </location>
</feature>
<feature type="compositionally biased region" description="Polar residues" evidence="9">
    <location>
        <begin position="778"/>
        <end position="795"/>
    </location>
</feature>
<dbReference type="Proteomes" id="UP000605970">
    <property type="component" value="Unassembled WGS sequence"/>
</dbReference>
<evidence type="ECO:0000256" key="6">
    <source>
        <dbReference type="ARBA" id="ARBA00022777"/>
    </source>
</evidence>
<evidence type="ECO:0000256" key="4">
    <source>
        <dbReference type="ARBA" id="ARBA00022679"/>
    </source>
</evidence>
<keyword evidence="5 8" id="KW-0547">Nucleotide-binding</keyword>
<evidence type="ECO:0000256" key="7">
    <source>
        <dbReference type="ARBA" id="ARBA00022840"/>
    </source>
</evidence>
<dbReference type="Gene3D" id="3.30.200.20">
    <property type="entry name" value="Phosphorylase Kinase, domain 1"/>
    <property type="match status" value="1"/>
</dbReference>
<evidence type="ECO:0000256" key="3">
    <source>
        <dbReference type="ARBA" id="ARBA00022527"/>
    </source>
</evidence>
<dbReference type="FunFam" id="1.10.510.10:FF:000003">
    <property type="entry name" value="TRAF2 and NCK-interacting protein kinase isoform 4"/>
    <property type="match status" value="1"/>
</dbReference>
<dbReference type="InterPro" id="IPR051700">
    <property type="entry name" value="STE20_Ser-Thr_kinase"/>
</dbReference>
<dbReference type="EC" id="2.7.11.1" evidence="2"/>
<feature type="compositionally biased region" description="Basic and acidic residues" evidence="9">
    <location>
        <begin position="801"/>
        <end position="810"/>
    </location>
</feature>
<dbReference type="GO" id="GO:0004674">
    <property type="term" value="F:protein serine/threonine kinase activity"/>
    <property type="evidence" value="ECO:0007669"/>
    <property type="project" value="UniProtKB-KW"/>
</dbReference>
<evidence type="ECO:0000256" key="8">
    <source>
        <dbReference type="PROSITE-ProRule" id="PRU10141"/>
    </source>
</evidence>
<proteinExistence type="inferred from homology"/>
<dbReference type="InterPro" id="IPR008271">
    <property type="entry name" value="Ser/Thr_kinase_AS"/>
</dbReference>
<dbReference type="EMBL" id="JABEBT010000095">
    <property type="protein sequence ID" value="KAF7632727.1"/>
    <property type="molecule type" value="Genomic_DNA"/>
</dbReference>
<dbReference type="Pfam" id="PF00780">
    <property type="entry name" value="CNH"/>
    <property type="match status" value="1"/>
</dbReference>
<keyword evidence="4" id="KW-0808">Transferase</keyword>
<gene>
    <name evidence="12" type="ORF">Mgra_00007868</name>
</gene>
<dbReference type="InterPro" id="IPR017441">
    <property type="entry name" value="Protein_kinase_ATP_BS"/>
</dbReference>